<comment type="caution">
    <text evidence="1">The sequence shown here is derived from an EMBL/GenBank/DDBJ whole genome shotgun (WGS) entry which is preliminary data.</text>
</comment>
<name>A0AAW9SH44_9BACT</name>
<evidence type="ECO:0000313" key="2">
    <source>
        <dbReference type="Proteomes" id="UP001403385"/>
    </source>
</evidence>
<accession>A0AAW9SH44</accession>
<dbReference type="AlphaFoldDB" id="A0AAW9SH44"/>
<reference evidence="1 2" key="1">
    <citation type="submission" date="2024-04" db="EMBL/GenBank/DDBJ databases">
        <title>Novel genus in family Flammeovirgaceae.</title>
        <authorList>
            <person name="Nguyen T.H."/>
            <person name="Vuong T.Q."/>
            <person name="Le H."/>
            <person name="Kim S.-G."/>
        </authorList>
    </citation>
    <scope>NUCLEOTIDE SEQUENCE [LARGE SCALE GENOMIC DNA]</scope>
    <source>
        <strain evidence="1 2">JCM 23209</strain>
    </source>
</reference>
<gene>
    <name evidence="1" type="ORF">AAG747_27985</name>
</gene>
<dbReference type="RefSeq" id="WP_346824567.1">
    <property type="nucleotide sequence ID" value="NZ_JBDKWZ010000027.1"/>
</dbReference>
<sequence length="73" mass="8539">MTEDGIRTGSSRHFLKRIAKAIVEKSNTEEAFLKRFLGKSKSLIHFFNEKAVFARNTAFFYPYLYIKLYTSIP</sequence>
<keyword evidence="2" id="KW-1185">Reference proteome</keyword>
<organism evidence="1 2">
    <name type="scientific">Rapidithrix thailandica</name>
    <dbReference type="NCBI Taxonomy" id="413964"/>
    <lineage>
        <taxon>Bacteria</taxon>
        <taxon>Pseudomonadati</taxon>
        <taxon>Bacteroidota</taxon>
        <taxon>Cytophagia</taxon>
        <taxon>Cytophagales</taxon>
        <taxon>Flammeovirgaceae</taxon>
        <taxon>Rapidithrix</taxon>
    </lineage>
</organism>
<proteinExistence type="predicted"/>
<evidence type="ECO:0000313" key="1">
    <source>
        <dbReference type="EMBL" id="MEN7551788.1"/>
    </source>
</evidence>
<dbReference type="EMBL" id="JBDKWZ010000027">
    <property type="protein sequence ID" value="MEN7551788.1"/>
    <property type="molecule type" value="Genomic_DNA"/>
</dbReference>
<dbReference type="Proteomes" id="UP001403385">
    <property type="component" value="Unassembled WGS sequence"/>
</dbReference>
<protein>
    <submittedName>
        <fullName evidence="1">Uncharacterized protein</fullName>
    </submittedName>
</protein>